<sequence length="159" mass="18454">MKTYKLHALQVIEEQDGHVKQRPIPLEDGLIINMENKERVWFVDAVVSASDVTSFEQIYEKGQHMLISVVITSKNNHPAVMFTSIESITDLNEGKGIVFKGKIIFGRDDVLKDVFKDLLKNDYNKDEMLGEFKRRVEQVEGYSEQTIQQLYHMYQNLES</sequence>
<dbReference type="Proteomes" id="UP000242662">
    <property type="component" value="Unassembled WGS sequence"/>
</dbReference>
<dbReference type="AlphaFoldDB" id="A0A1G6MG88"/>
<protein>
    <submittedName>
        <fullName evidence="1">YwpF-like protein</fullName>
    </submittedName>
</protein>
<organism evidence="1 2">
    <name type="scientific">Shouchella lonarensis</name>
    <dbReference type="NCBI Taxonomy" id="1464122"/>
    <lineage>
        <taxon>Bacteria</taxon>
        <taxon>Bacillati</taxon>
        <taxon>Bacillota</taxon>
        <taxon>Bacilli</taxon>
        <taxon>Bacillales</taxon>
        <taxon>Bacillaceae</taxon>
        <taxon>Shouchella</taxon>
    </lineage>
</organism>
<gene>
    <name evidence="1" type="ORF">SAMN05421737_1107</name>
</gene>
<proteinExistence type="predicted"/>
<evidence type="ECO:0000313" key="1">
    <source>
        <dbReference type="EMBL" id="SDC54297.1"/>
    </source>
</evidence>
<dbReference type="EMBL" id="FMYM01000010">
    <property type="protein sequence ID" value="SDC54297.1"/>
    <property type="molecule type" value="Genomic_DNA"/>
</dbReference>
<dbReference type="OrthoDB" id="2427395at2"/>
<dbReference type="Pfam" id="PF14183">
    <property type="entry name" value="YwpF"/>
    <property type="match status" value="1"/>
</dbReference>
<dbReference type="InterPro" id="IPR025573">
    <property type="entry name" value="YwpF"/>
</dbReference>
<keyword evidence="2" id="KW-1185">Reference proteome</keyword>
<dbReference type="STRING" id="1464122.SAMN05421737_1107"/>
<evidence type="ECO:0000313" key="2">
    <source>
        <dbReference type="Proteomes" id="UP000242662"/>
    </source>
</evidence>
<dbReference type="RefSeq" id="WP_090776309.1">
    <property type="nucleotide sequence ID" value="NZ_FMYM01000010.1"/>
</dbReference>
<accession>A0A1G6MG88</accession>
<name>A0A1G6MG88_9BACI</name>
<reference evidence="2" key="1">
    <citation type="submission" date="2016-09" db="EMBL/GenBank/DDBJ databases">
        <authorList>
            <person name="Varghese N."/>
            <person name="Submissions S."/>
        </authorList>
    </citation>
    <scope>NUCLEOTIDE SEQUENCE [LARGE SCALE GENOMIC DNA]</scope>
    <source>
        <strain evidence="2">25nlg</strain>
    </source>
</reference>